<comment type="caution">
    <text evidence="1">The sequence shown here is derived from an EMBL/GenBank/DDBJ whole genome shotgun (WGS) entry which is preliminary data.</text>
</comment>
<dbReference type="Proteomes" id="UP001162992">
    <property type="component" value="Chromosome 4"/>
</dbReference>
<keyword evidence="2" id="KW-1185">Reference proteome</keyword>
<proteinExistence type="predicted"/>
<name>A0ACC2DW20_DIPCM</name>
<protein>
    <submittedName>
        <fullName evidence="1">Uncharacterized protein</fullName>
    </submittedName>
</protein>
<reference evidence="2" key="1">
    <citation type="journal article" date="2024" name="Proc. Natl. Acad. Sci. U.S.A.">
        <title>Extraordinary preservation of gene collinearity over three hundred million years revealed in homosporous lycophytes.</title>
        <authorList>
            <person name="Li C."/>
            <person name="Wickell D."/>
            <person name="Kuo L.Y."/>
            <person name="Chen X."/>
            <person name="Nie B."/>
            <person name="Liao X."/>
            <person name="Peng D."/>
            <person name="Ji J."/>
            <person name="Jenkins J."/>
            <person name="Williams M."/>
            <person name="Shu S."/>
            <person name="Plott C."/>
            <person name="Barry K."/>
            <person name="Rajasekar S."/>
            <person name="Grimwood J."/>
            <person name="Han X."/>
            <person name="Sun S."/>
            <person name="Hou Z."/>
            <person name="He W."/>
            <person name="Dai G."/>
            <person name="Sun C."/>
            <person name="Schmutz J."/>
            <person name="Leebens-Mack J.H."/>
            <person name="Li F.W."/>
            <person name="Wang L."/>
        </authorList>
    </citation>
    <scope>NUCLEOTIDE SEQUENCE [LARGE SCALE GENOMIC DNA]</scope>
    <source>
        <strain evidence="2">cv. PW_Plant_1</strain>
    </source>
</reference>
<sequence>MGRGKIEIKRIDNATSRQVTFSKRRNGLLKKARELSVLCDAEVAVIIFSSTGRLFEYTSSSMSTILERYSKCPQRQYMETLPNLESDYWSQKMTKLKEDLELLQNRERHMMGEDIASLTLESLWQLEQQLDTGFSRIRSRKDELLMEQLEEIKKKEHDLEDENKILCKRLADLEEITRETTRPFPILHDVESSKTTDNFSLQDVESRQHNLLESFRESSSSQISLQLRLYVHGESMSEQDSDANTEADRCWD</sequence>
<accession>A0ACC2DW20</accession>
<evidence type="ECO:0000313" key="2">
    <source>
        <dbReference type="Proteomes" id="UP001162992"/>
    </source>
</evidence>
<organism evidence="1 2">
    <name type="scientific">Diphasiastrum complanatum</name>
    <name type="common">Issler's clubmoss</name>
    <name type="synonym">Lycopodium complanatum</name>
    <dbReference type="NCBI Taxonomy" id="34168"/>
    <lineage>
        <taxon>Eukaryota</taxon>
        <taxon>Viridiplantae</taxon>
        <taxon>Streptophyta</taxon>
        <taxon>Embryophyta</taxon>
        <taxon>Tracheophyta</taxon>
        <taxon>Lycopodiopsida</taxon>
        <taxon>Lycopodiales</taxon>
        <taxon>Lycopodiaceae</taxon>
        <taxon>Lycopodioideae</taxon>
        <taxon>Diphasiastrum</taxon>
    </lineage>
</organism>
<evidence type="ECO:0000313" key="1">
    <source>
        <dbReference type="EMBL" id="KAJ7558355.1"/>
    </source>
</evidence>
<dbReference type="EMBL" id="CM055095">
    <property type="protein sequence ID" value="KAJ7558355.1"/>
    <property type="molecule type" value="Genomic_DNA"/>
</dbReference>
<gene>
    <name evidence="1" type="ORF">O6H91_04G035200</name>
</gene>